<name>A0A0H4I7T6_9GAMM</name>
<feature type="chain" id="PRO_5005206134" description="Transglycosylase SLT domain-containing protein" evidence="1">
    <location>
        <begin position="36"/>
        <end position="381"/>
    </location>
</feature>
<dbReference type="Gene3D" id="1.10.530.10">
    <property type="match status" value="1"/>
</dbReference>
<evidence type="ECO:0000256" key="1">
    <source>
        <dbReference type="SAM" id="SignalP"/>
    </source>
</evidence>
<dbReference type="RefSeq" id="WP_048383644.1">
    <property type="nucleotide sequence ID" value="NZ_CP011494.1"/>
</dbReference>
<proteinExistence type="predicted"/>
<protein>
    <recommendedName>
        <fullName evidence="4">Transglycosylase SLT domain-containing protein</fullName>
    </recommendedName>
</protein>
<dbReference type="EMBL" id="CP011494">
    <property type="protein sequence ID" value="AKO51127.1"/>
    <property type="molecule type" value="Genomic_DNA"/>
</dbReference>
<dbReference type="Proteomes" id="UP000036406">
    <property type="component" value="Chromosome"/>
</dbReference>
<evidence type="ECO:0008006" key="4">
    <source>
        <dbReference type="Google" id="ProtNLM"/>
    </source>
</evidence>
<keyword evidence="1" id="KW-0732">Signal</keyword>
<feature type="signal peptide" evidence="1">
    <location>
        <begin position="1"/>
        <end position="35"/>
    </location>
</feature>
<dbReference type="STRING" id="330734.ABA45_00730"/>
<evidence type="ECO:0000313" key="3">
    <source>
        <dbReference type="Proteomes" id="UP000036406"/>
    </source>
</evidence>
<gene>
    <name evidence="2" type="ORF">ABA45_00730</name>
</gene>
<dbReference type="SUPFAM" id="SSF53955">
    <property type="entry name" value="Lysozyme-like"/>
    <property type="match status" value="1"/>
</dbReference>
<evidence type="ECO:0000313" key="2">
    <source>
        <dbReference type="EMBL" id="AKO51127.1"/>
    </source>
</evidence>
<organism evidence="2 3">
    <name type="scientific">Marinobacter psychrophilus</name>
    <dbReference type="NCBI Taxonomy" id="330734"/>
    <lineage>
        <taxon>Bacteria</taxon>
        <taxon>Pseudomonadati</taxon>
        <taxon>Pseudomonadota</taxon>
        <taxon>Gammaproteobacteria</taxon>
        <taxon>Pseudomonadales</taxon>
        <taxon>Marinobacteraceae</taxon>
        <taxon>Marinobacter</taxon>
    </lineage>
</organism>
<sequence length="381" mass="42846">MYEAAFMKRFFFSITRLLLAALLATLPWLSNTATASPGKADTWTDVVRAAPYWSSQGVYRNVLTVRSWVLNESSYCTHQNRHIFYDMRGQFLGWSEDADTVEANQQQLNNTRQEMFKDGRSSAWAVGAADVTGYPFALACDQPHVDLPGSIARYLGLKEEDRLWGAWDDIKVGGQGDSVSLHKTLMAVYKKRNSQQRLSELPPALPRYLAGQLLIESGAQTRAHSTANARGIMQLSPAALSDCRISPKNYWHRLAQMDCALQLSNQNARNLRPAFTDRFGELPAQKRDELFSLLLVQAYHGGAGRVKSLLQDELLSRPAEYFARHQAQYSAGDIAFGMIFHNLGRDRFGLSSLYYVADVQLATEALCESPKLKNSEFCQWK</sequence>
<reference evidence="2 3" key="1">
    <citation type="submission" date="2015-05" db="EMBL/GenBank/DDBJ databases">
        <title>Complete genome of Marinobacter psychrophilus strain 20041T isolated from sea-ice of the Canadian Basin.</title>
        <authorList>
            <person name="Song L."/>
            <person name="Ren L."/>
            <person name="Yu Y."/>
            <person name="Wang X."/>
        </authorList>
    </citation>
    <scope>NUCLEOTIDE SEQUENCE [LARGE SCALE GENOMIC DNA]</scope>
    <source>
        <strain evidence="2 3">20041</strain>
    </source>
</reference>
<keyword evidence="3" id="KW-1185">Reference proteome</keyword>
<accession>A0A0H4I7T6</accession>
<dbReference type="InterPro" id="IPR023346">
    <property type="entry name" value="Lysozyme-like_dom_sf"/>
</dbReference>
<dbReference type="KEGG" id="mpq:ABA45_00730"/>
<dbReference type="PATRIC" id="fig|330734.3.peg.161"/>
<dbReference type="AlphaFoldDB" id="A0A0H4I7T6"/>